<dbReference type="Proteomes" id="UP000216101">
    <property type="component" value="Unassembled WGS sequence"/>
</dbReference>
<keyword evidence="3" id="KW-1185">Reference proteome</keyword>
<name>A0A266QC26_9GAMM</name>
<reference evidence="3" key="1">
    <citation type="submission" date="2017-05" db="EMBL/GenBank/DDBJ databases">
        <authorList>
            <person name="Barney B.M."/>
        </authorList>
    </citation>
    <scope>NUCLEOTIDE SEQUENCE [LARGE SCALE GENOMIC DNA]</scope>
    <source>
        <strain evidence="3">PSBB022</strain>
    </source>
</reference>
<feature type="compositionally biased region" description="Polar residues" evidence="1">
    <location>
        <begin position="53"/>
        <end position="67"/>
    </location>
</feature>
<dbReference type="EMBL" id="NHNI01000001">
    <property type="protein sequence ID" value="OZY87438.1"/>
    <property type="molecule type" value="Genomic_DNA"/>
</dbReference>
<dbReference type="SUPFAM" id="SSF55486">
    <property type="entry name" value="Metalloproteases ('zincins'), catalytic domain"/>
    <property type="match status" value="1"/>
</dbReference>
<dbReference type="AlphaFoldDB" id="A0A266QC26"/>
<comment type="caution">
    <text evidence="2">The sequence shown here is derived from an EMBL/GenBank/DDBJ whole genome shotgun (WGS) entry which is preliminary data.</text>
</comment>
<evidence type="ECO:0008006" key="4">
    <source>
        <dbReference type="Google" id="ProtNLM"/>
    </source>
</evidence>
<organism evidence="2 3">
    <name type="scientific">Cellvibrio mixtus</name>
    <dbReference type="NCBI Taxonomy" id="39650"/>
    <lineage>
        <taxon>Bacteria</taxon>
        <taxon>Pseudomonadati</taxon>
        <taxon>Pseudomonadota</taxon>
        <taxon>Gammaproteobacteria</taxon>
        <taxon>Cellvibrionales</taxon>
        <taxon>Cellvibrionaceae</taxon>
        <taxon>Cellvibrio</taxon>
    </lineage>
</organism>
<feature type="region of interest" description="Disordered" evidence="1">
    <location>
        <begin position="53"/>
        <end position="78"/>
    </location>
</feature>
<proteinExistence type="predicted"/>
<evidence type="ECO:0000256" key="1">
    <source>
        <dbReference type="SAM" id="MobiDB-lite"/>
    </source>
</evidence>
<sequence>MAVKYCTGKRSPASNTRRMAHTTNTVSSRSSDAFPYQQNLAVQQLLQSNSAHSSNAVGTVSRRSSLPPNLHSAPADPRAVVDTADTRASGYLASASIFSFLDSMMLGMSMSTASSTSYQAYLDRFDLPEQQGARFRNRFSGTTYATSNEAQQQELESLSTRYENLQAYLDGGIRYLSNNTSALTIGGCRDRCSANPGWGAWTCSERSARAIALCPPFWSATAGEQATMIVHELAHMRYQIRNHNAGNARQRGSNPECYASYIADLFGFSSYSNQCPRV</sequence>
<feature type="compositionally biased region" description="Polar residues" evidence="1">
    <location>
        <begin position="12"/>
        <end position="32"/>
    </location>
</feature>
<protein>
    <recommendedName>
        <fullName evidence="4">Lysine-specific metallo-endopeptidase domain-containing protein</fullName>
    </recommendedName>
</protein>
<gene>
    <name evidence="2" type="ORF">CBP51_10810</name>
</gene>
<feature type="region of interest" description="Disordered" evidence="1">
    <location>
        <begin position="1"/>
        <end position="32"/>
    </location>
</feature>
<evidence type="ECO:0000313" key="3">
    <source>
        <dbReference type="Proteomes" id="UP000216101"/>
    </source>
</evidence>
<dbReference type="RefSeq" id="WP_094984844.1">
    <property type="nucleotide sequence ID" value="NZ_NHNI01000001.1"/>
</dbReference>
<dbReference type="Gene3D" id="3.40.390.10">
    <property type="entry name" value="Collagenase (Catalytic Domain)"/>
    <property type="match status" value="1"/>
</dbReference>
<dbReference type="InterPro" id="IPR024079">
    <property type="entry name" value="MetalloPept_cat_dom_sf"/>
</dbReference>
<accession>A0A266QC26</accession>
<evidence type="ECO:0000313" key="2">
    <source>
        <dbReference type="EMBL" id="OZY87438.1"/>
    </source>
</evidence>
<dbReference type="GO" id="GO:0008237">
    <property type="term" value="F:metallopeptidase activity"/>
    <property type="evidence" value="ECO:0007669"/>
    <property type="project" value="InterPro"/>
</dbReference>